<name>A0ABR1Q3S7_9PEZI</name>
<dbReference type="Proteomes" id="UP001391051">
    <property type="component" value="Unassembled WGS sequence"/>
</dbReference>
<evidence type="ECO:0000313" key="2">
    <source>
        <dbReference type="EMBL" id="KAK7946650.1"/>
    </source>
</evidence>
<evidence type="ECO:0000313" key="3">
    <source>
        <dbReference type="Proteomes" id="UP001391051"/>
    </source>
</evidence>
<reference evidence="2 3" key="1">
    <citation type="submission" date="2023-01" db="EMBL/GenBank/DDBJ databases">
        <title>Analysis of 21 Apiospora genomes using comparative genomics revels a genus with tremendous synthesis potential of carbohydrate active enzymes and secondary metabolites.</title>
        <authorList>
            <person name="Sorensen T."/>
        </authorList>
    </citation>
    <scope>NUCLEOTIDE SEQUENCE [LARGE SCALE GENOMIC DNA]</scope>
    <source>
        <strain evidence="2 3">CBS 24483</strain>
    </source>
</reference>
<protein>
    <submittedName>
        <fullName evidence="2">Uncharacterized protein</fullName>
    </submittedName>
</protein>
<keyword evidence="1" id="KW-0812">Transmembrane</keyword>
<dbReference type="RefSeq" id="XP_066696684.1">
    <property type="nucleotide sequence ID" value="XM_066847193.1"/>
</dbReference>
<gene>
    <name evidence="2" type="ORF">PG986_010971</name>
</gene>
<dbReference type="GeneID" id="92080255"/>
<evidence type="ECO:0000256" key="1">
    <source>
        <dbReference type="SAM" id="Phobius"/>
    </source>
</evidence>
<keyword evidence="1" id="KW-0472">Membrane</keyword>
<sequence>MLRYQWAKEVSANARSTQHTAYSAARVARVWALHGRPAVAAAAAAASLVLVLVLSLSLARRLGRLVRSPLHQPPVTRCRADATPPSSLFLPPLFGERTAVGCLLC</sequence>
<proteinExistence type="predicted"/>
<dbReference type="EMBL" id="JAQQWE010000007">
    <property type="protein sequence ID" value="KAK7946650.1"/>
    <property type="molecule type" value="Genomic_DNA"/>
</dbReference>
<keyword evidence="3" id="KW-1185">Reference proteome</keyword>
<organism evidence="2 3">
    <name type="scientific">Apiospora aurea</name>
    <dbReference type="NCBI Taxonomy" id="335848"/>
    <lineage>
        <taxon>Eukaryota</taxon>
        <taxon>Fungi</taxon>
        <taxon>Dikarya</taxon>
        <taxon>Ascomycota</taxon>
        <taxon>Pezizomycotina</taxon>
        <taxon>Sordariomycetes</taxon>
        <taxon>Xylariomycetidae</taxon>
        <taxon>Amphisphaeriales</taxon>
        <taxon>Apiosporaceae</taxon>
        <taxon>Apiospora</taxon>
    </lineage>
</organism>
<keyword evidence="1" id="KW-1133">Transmembrane helix</keyword>
<accession>A0ABR1Q3S7</accession>
<comment type="caution">
    <text evidence="2">The sequence shown here is derived from an EMBL/GenBank/DDBJ whole genome shotgun (WGS) entry which is preliminary data.</text>
</comment>
<feature type="transmembrane region" description="Helical" evidence="1">
    <location>
        <begin position="38"/>
        <end position="59"/>
    </location>
</feature>